<dbReference type="InterPro" id="IPR013249">
    <property type="entry name" value="RNA_pol_sigma70_r4_t2"/>
</dbReference>
<dbReference type="PANTHER" id="PTHR43133:SF46">
    <property type="entry name" value="RNA POLYMERASE SIGMA-70 FACTOR ECF SUBFAMILY"/>
    <property type="match status" value="1"/>
</dbReference>
<dbReference type="GO" id="GO:0003677">
    <property type="term" value="F:DNA binding"/>
    <property type="evidence" value="ECO:0007669"/>
    <property type="project" value="InterPro"/>
</dbReference>
<dbReference type="SUPFAM" id="SSF88659">
    <property type="entry name" value="Sigma3 and sigma4 domains of RNA polymerase sigma factors"/>
    <property type="match status" value="1"/>
</dbReference>
<reference evidence="7 8" key="1">
    <citation type="submission" date="2019-01" db="EMBL/GenBank/DDBJ databases">
        <title>Filimonas sp. strain TTM-71.</title>
        <authorList>
            <person name="Chen W.-M."/>
        </authorList>
    </citation>
    <scope>NUCLEOTIDE SEQUENCE [LARGE SCALE GENOMIC DNA]</scope>
    <source>
        <strain evidence="7 8">TTM-71</strain>
    </source>
</reference>
<dbReference type="AlphaFoldDB" id="A0A4Q1D838"/>
<name>A0A4Q1D838_9BACT</name>
<evidence type="ECO:0000313" key="7">
    <source>
        <dbReference type="EMBL" id="RXK85477.1"/>
    </source>
</evidence>
<evidence type="ECO:0000259" key="5">
    <source>
        <dbReference type="Pfam" id="PF04542"/>
    </source>
</evidence>
<feature type="domain" description="RNA polymerase sigma-70 region 2" evidence="5">
    <location>
        <begin position="19"/>
        <end position="84"/>
    </location>
</feature>
<proteinExistence type="inferred from homology"/>
<dbReference type="InterPro" id="IPR014284">
    <property type="entry name" value="RNA_pol_sigma-70_dom"/>
</dbReference>
<comment type="caution">
    <text evidence="7">The sequence shown here is derived from an EMBL/GenBank/DDBJ whole genome shotgun (WGS) entry which is preliminary data.</text>
</comment>
<keyword evidence="2" id="KW-0805">Transcription regulation</keyword>
<evidence type="ECO:0000256" key="2">
    <source>
        <dbReference type="ARBA" id="ARBA00023015"/>
    </source>
</evidence>
<feature type="domain" description="RNA polymerase sigma factor 70 region 4 type 2" evidence="6">
    <location>
        <begin position="116"/>
        <end position="166"/>
    </location>
</feature>
<evidence type="ECO:0000259" key="6">
    <source>
        <dbReference type="Pfam" id="PF08281"/>
    </source>
</evidence>
<dbReference type="Proteomes" id="UP000290545">
    <property type="component" value="Unassembled WGS sequence"/>
</dbReference>
<dbReference type="Pfam" id="PF04542">
    <property type="entry name" value="Sigma70_r2"/>
    <property type="match status" value="1"/>
</dbReference>
<organism evidence="7 8">
    <name type="scientific">Filimonas effusa</name>
    <dbReference type="NCBI Taxonomy" id="2508721"/>
    <lineage>
        <taxon>Bacteria</taxon>
        <taxon>Pseudomonadati</taxon>
        <taxon>Bacteroidota</taxon>
        <taxon>Chitinophagia</taxon>
        <taxon>Chitinophagales</taxon>
        <taxon>Chitinophagaceae</taxon>
        <taxon>Filimonas</taxon>
    </lineage>
</organism>
<dbReference type="InterPro" id="IPR036388">
    <property type="entry name" value="WH-like_DNA-bd_sf"/>
</dbReference>
<keyword evidence="4" id="KW-0804">Transcription</keyword>
<evidence type="ECO:0000256" key="3">
    <source>
        <dbReference type="ARBA" id="ARBA00023082"/>
    </source>
</evidence>
<dbReference type="EMBL" id="SDHZ01000001">
    <property type="protein sequence ID" value="RXK85477.1"/>
    <property type="molecule type" value="Genomic_DNA"/>
</dbReference>
<dbReference type="GO" id="GO:0006352">
    <property type="term" value="P:DNA-templated transcription initiation"/>
    <property type="evidence" value="ECO:0007669"/>
    <property type="project" value="InterPro"/>
</dbReference>
<dbReference type="InterPro" id="IPR013324">
    <property type="entry name" value="RNA_pol_sigma_r3/r4-like"/>
</dbReference>
<dbReference type="OrthoDB" id="799938at2"/>
<accession>A0A4Q1D838</accession>
<dbReference type="PANTHER" id="PTHR43133">
    <property type="entry name" value="RNA POLYMERASE ECF-TYPE SIGMA FACTO"/>
    <property type="match status" value="1"/>
</dbReference>
<dbReference type="RefSeq" id="WP_129001229.1">
    <property type="nucleotide sequence ID" value="NZ_SDHZ01000001.1"/>
</dbReference>
<dbReference type="Gene3D" id="1.10.1740.10">
    <property type="match status" value="1"/>
</dbReference>
<dbReference type="GO" id="GO:0016987">
    <property type="term" value="F:sigma factor activity"/>
    <property type="evidence" value="ECO:0007669"/>
    <property type="project" value="UniProtKB-KW"/>
</dbReference>
<evidence type="ECO:0000313" key="8">
    <source>
        <dbReference type="Proteomes" id="UP000290545"/>
    </source>
</evidence>
<dbReference type="NCBIfam" id="TIGR02985">
    <property type="entry name" value="Sig70_bacteroi1"/>
    <property type="match status" value="1"/>
</dbReference>
<sequence length="191" mass="22327">MVIDLSSEQAGDESSFRKLFETYAKRVHEYIYFITKSEYLTEEVTQELFLILWRKRKDLRVVENIDGYIFRIARNLAIGLLKRAALDSKLAAELYKHSAKESDQIEELMGERTVQQLIEKAVLELPAQPRKIYLLSRRENMNVDEIAAATGLSRNTIKNHLQKALNDIRDYLVRNGYRLALASLLARKFFW</sequence>
<comment type="similarity">
    <text evidence="1">Belongs to the sigma-70 factor family. ECF subfamily.</text>
</comment>
<dbReference type="InterPro" id="IPR014327">
    <property type="entry name" value="RNA_pol_sigma70_bacteroid"/>
</dbReference>
<dbReference type="InterPro" id="IPR013325">
    <property type="entry name" value="RNA_pol_sigma_r2"/>
</dbReference>
<keyword evidence="3" id="KW-0731">Sigma factor</keyword>
<dbReference type="Gene3D" id="1.10.10.10">
    <property type="entry name" value="Winged helix-like DNA-binding domain superfamily/Winged helix DNA-binding domain"/>
    <property type="match status" value="1"/>
</dbReference>
<dbReference type="NCBIfam" id="TIGR02937">
    <property type="entry name" value="sigma70-ECF"/>
    <property type="match status" value="1"/>
</dbReference>
<keyword evidence="8" id="KW-1185">Reference proteome</keyword>
<dbReference type="SUPFAM" id="SSF88946">
    <property type="entry name" value="Sigma2 domain of RNA polymerase sigma factors"/>
    <property type="match status" value="1"/>
</dbReference>
<gene>
    <name evidence="7" type="ORF">ESB13_01250</name>
</gene>
<dbReference type="InterPro" id="IPR007627">
    <property type="entry name" value="RNA_pol_sigma70_r2"/>
</dbReference>
<dbReference type="Pfam" id="PF08281">
    <property type="entry name" value="Sigma70_r4_2"/>
    <property type="match status" value="1"/>
</dbReference>
<evidence type="ECO:0000256" key="4">
    <source>
        <dbReference type="ARBA" id="ARBA00023163"/>
    </source>
</evidence>
<protein>
    <submittedName>
        <fullName evidence="7">RNA polymerase sigma-70 factor</fullName>
    </submittedName>
</protein>
<dbReference type="InterPro" id="IPR039425">
    <property type="entry name" value="RNA_pol_sigma-70-like"/>
</dbReference>
<evidence type="ECO:0000256" key="1">
    <source>
        <dbReference type="ARBA" id="ARBA00010641"/>
    </source>
</evidence>